<dbReference type="EMBL" id="JBHTIR010004398">
    <property type="protein sequence ID" value="MFD0857287.1"/>
    <property type="molecule type" value="Genomic_DNA"/>
</dbReference>
<protein>
    <submittedName>
        <fullName evidence="1">Inositol monophosphatase family protein</fullName>
    </submittedName>
</protein>
<dbReference type="Gene3D" id="3.30.540.10">
    <property type="entry name" value="Fructose-1,6-Bisphosphatase, subunit A, domain 1"/>
    <property type="match status" value="1"/>
</dbReference>
<dbReference type="SUPFAM" id="SSF56655">
    <property type="entry name" value="Carbohydrate phosphatase"/>
    <property type="match status" value="1"/>
</dbReference>
<dbReference type="Proteomes" id="UP001597083">
    <property type="component" value="Unassembled WGS sequence"/>
</dbReference>
<sequence>MPSQMSWPDLGTKLAGMVQTMIAEIRPRLLQGALSGEHAESENLRHSDNFLSAHDLWMHERYRELLSQHIPSYIYASEEADPQVIGDAPDPDLCVLVDPLDTSELAVRALHGYTHVMAYSRARRRSVVSVVGDIFHHVQLYLATLDRDGRDKAFAITADGTRHRLCPRRPVPLAEALITNYSMKPAERFIPLAEQRPLLTALSHRAPDGKNRGRIGVDFGSVSLCHVAAGFTDATFEFAKGFAIWDLAPGHHILHAAGGTALDLDGRPLKLDHGFDSLSDITQAMNRRQRFVAASSHALAKEITDAFEGRHAQWPGGP</sequence>
<gene>
    <name evidence="1" type="ORF">ACFQ07_34100</name>
</gene>
<name>A0ABW3CU33_9ACTN</name>
<reference evidence="2" key="1">
    <citation type="journal article" date="2019" name="Int. J. Syst. Evol. Microbiol.">
        <title>The Global Catalogue of Microorganisms (GCM) 10K type strain sequencing project: providing services to taxonomists for standard genome sequencing and annotation.</title>
        <authorList>
            <consortium name="The Broad Institute Genomics Platform"/>
            <consortium name="The Broad Institute Genome Sequencing Center for Infectious Disease"/>
            <person name="Wu L."/>
            <person name="Ma J."/>
        </authorList>
    </citation>
    <scope>NUCLEOTIDE SEQUENCE [LARGE SCALE GENOMIC DNA]</scope>
    <source>
        <strain evidence="2">JCM 31696</strain>
    </source>
</reference>
<accession>A0ABW3CU33</accession>
<proteinExistence type="predicted"/>
<evidence type="ECO:0000313" key="2">
    <source>
        <dbReference type="Proteomes" id="UP001597083"/>
    </source>
</evidence>
<dbReference type="Gene3D" id="3.40.190.80">
    <property type="match status" value="1"/>
</dbReference>
<comment type="caution">
    <text evidence="1">The sequence shown here is derived from an EMBL/GenBank/DDBJ whole genome shotgun (WGS) entry which is preliminary data.</text>
</comment>
<keyword evidence="2" id="KW-1185">Reference proteome</keyword>
<evidence type="ECO:0000313" key="1">
    <source>
        <dbReference type="EMBL" id="MFD0857287.1"/>
    </source>
</evidence>
<organism evidence="1 2">
    <name type="scientific">Actinomadura adrarensis</name>
    <dbReference type="NCBI Taxonomy" id="1819600"/>
    <lineage>
        <taxon>Bacteria</taxon>
        <taxon>Bacillati</taxon>
        <taxon>Actinomycetota</taxon>
        <taxon>Actinomycetes</taxon>
        <taxon>Streptosporangiales</taxon>
        <taxon>Thermomonosporaceae</taxon>
        <taxon>Actinomadura</taxon>
    </lineage>
</organism>
<dbReference type="Pfam" id="PF00459">
    <property type="entry name" value="Inositol_P"/>
    <property type="match status" value="1"/>
</dbReference>
<dbReference type="InterPro" id="IPR000760">
    <property type="entry name" value="Inositol_monophosphatase-like"/>
</dbReference>